<organism evidence="2 3">
    <name type="scientific">Solanum tuberosum</name>
    <name type="common">Potato</name>
    <dbReference type="NCBI Taxonomy" id="4113"/>
    <lineage>
        <taxon>Eukaryota</taxon>
        <taxon>Viridiplantae</taxon>
        <taxon>Streptophyta</taxon>
        <taxon>Embryophyta</taxon>
        <taxon>Tracheophyta</taxon>
        <taxon>Spermatophyta</taxon>
        <taxon>Magnoliopsida</taxon>
        <taxon>eudicotyledons</taxon>
        <taxon>Gunneridae</taxon>
        <taxon>Pentapetalae</taxon>
        <taxon>asterids</taxon>
        <taxon>lamiids</taxon>
        <taxon>Solanales</taxon>
        <taxon>Solanaceae</taxon>
        <taxon>Solanoideae</taxon>
        <taxon>Solaneae</taxon>
        <taxon>Solanum</taxon>
    </lineage>
</organism>
<evidence type="ECO:0000259" key="1">
    <source>
        <dbReference type="Pfam" id="PF22936"/>
    </source>
</evidence>
<proteinExistence type="predicted"/>
<keyword evidence="3" id="KW-1185">Reference proteome</keyword>
<gene>
    <name evidence="2" type="ORF">KY290_028195</name>
</gene>
<evidence type="ECO:0000313" key="2">
    <source>
        <dbReference type="EMBL" id="KAH0748963.1"/>
    </source>
</evidence>
<dbReference type="Pfam" id="PF22936">
    <property type="entry name" value="Pol_BBD"/>
    <property type="match status" value="1"/>
</dbReference>
<name>A0ABQ7UID9_SOLTU</name>
<evidence type="ECO:0000313" key="3">
    <source>
        <dbReference type="Proteomes" id="UP000826656"/>
    </source>
</evidence>
<dbReference type="EMBL" id="JAIVGD010000019">
    <property type="protein sequence ID" value="KAH0748963.1"/>
    <property type="molecule type" value="Genomic_DNA"/>
</dbReference>
<dbReference type="InterPro" id="IPR054722">
    <property type="entry name" value="PolX-like_BBD"/>
</dbReference>
<protein>
    <recommendedName>
        <fullName evidence="1">Retrovirus-related Pol polyprotein from transposon TNT 1-94-like beta-barrel domain-containing protein</fullName>
    </recommendedName>
</protein>
<reference evidence="2 3" key="1">
    <citation type="journal article" date="2021" name="bioRxiv">
        <title>Chromosome-scale and haplotype-resolved genome assembly of a tetraploid potato cultivar.</title>
        <authorList>
            <person name="Sun H."/>
            <person name="Jiao W.-B."/>
            <person name="Krause K."/>
            <person name="Campoy J.A."/>
            <person name="Goel M."/>
            <person name="Folz-Donahue K."/>
            <person name="Kukat C."/>
            <person name="Huettel B."/>
            <person name="Schneeberger K."/>
        </authorList>
    </citation>
    <scope>NUCLEOTIDE SEQUENCE [LARGE SCALE GENOMIC DNA]</scope>
    <source>
        <strain evidence="2">SolTubOtavaFocal</strain>
        <tissue evidence="2">Leaves</tissue>
    </source>
</reference>
<comment type="caution">
    <text evidence="2">The sequence shown here is derived from an EMBL/GenBank/DDBJ whole genome shotgun (WGS) entry which is preliminary data.</text>
</comment>
<feature type="domain" description="Retrovirus-related Pol polyprotein from transposon TNT 1-94-like beta-barrel" evidence="1">
    <location>
        <begin position="61"/>
        <end position="135"/>
    </location>
</feature>
<sequence>MVEAAAKVDAEAIVKIISNINTMTIKAEERDEEATTLKQDKEEISLLMVCHMKEEIYKNLWYLDYEYSNYMSGDKSVFSTLEESFRDSVKFRNNSKIAAMGKRKLLIQTKRDFSQTIVDVLSVLDLKTNLLSISNC</sequence>
<dbReference type="Proteomes" id="UP000826656">
    <property type="component" value="Unassembled WGS sequence"/>
</dbReference>
<accession>A0ABQ7UID9</accession>